<dbReference type="GO" id="GO:0006888">
    <property type="term" value="P:endoplasmic reticulum to Golgi vesicle-mediated transport"/>
    <property type="evidence" value="ECO:0007669"/>
    <property type="project" value="UniProtKB-UniRule"/>
</dbReference>
<dbReference type="GO" id="GO:0000139">
    <property type="term" value="C:Golgi membrane"/>
    <property type="evidence" value="ECO:0007669"/>
    <property type="project" value="UniProtKB-SubCell"/>
</dbReference>
<dbReference type="InterPro" id="IPR005578">
    <property type="entry name" value="Yif1_fam"/>
</dbReference>
<evidence type="ECO:0000313" key="10">
    <source>
        <dbReference type="EMBL" id="MDE49274.1"/>
    </source>
</evidence>
<evidence type="ECO:0000256" key="6">
    <source>
        <dbReference type="ARBA" id="ARBA00022989"/>
    </source>
</evidence>
<dbReference type="GO" id="GO:0005793">
    <property type="term" value="C:endoplasmic reticulum-Golgi intermediate compartment"/>
    <property type="evidence" value="ECO:0007669"/>
    <property type="project" value="UniProtKB-UniRule"/>
</dbReference>
<dbReference type="PANTHER" id="PTHR14083:SF0">
    <property type="entry name" value="YIP1D-INTERACTING FACTOR 1, ISOFORM C"/>
    <property type="match status" value="1"/>
</dbReference>
<keyword evidence="8 9" id="KW-0472">Membrane</keyword>
<evidence type="ECO:0000256" key="1">
    <source>
        <dbReference type="ARBA" id="ARBA00009727"/>
    </source>
</evidence>
<protein>
    <recommendedName>
        <fullName evidence="9">Protein YIF1</fullName>
    </recommendedName>
</protein>
<feature type="transmembrane region" description="Helical" evidence="9">
    <location>
        <begin position="215"/>
        <end position="237"/>
    </location>
</feature>
<evidence type="ECO:0000256" key="4">
    <source>
        <dbReference type="ARBA" id="ARBA00022824"/>
    </source>
</evidence>
<name>A0A6G1SFJ8_9ACAR</name>
<keyword evidence="7 9" id="KW-0333">Golgi apparatus</keyword>
<comment type="similarity">
    <text evidence="1 9">Belongs to the YIF1 family.</text>
</comment>
<dbReference type="GO" id="GO:0015031">
    <property type="term" value="P:protein transport"/>
    <property type="evidence" value="ECO:0007669"/>
    <property type="project" value="UniProtKB-KW"/>
</dbReference>
<feature type="transmembrane region" description="Helical" evidence="9">
    <location>
        <begin position="173"/>
        <end position="191"/>
    </location>
</feature>
<dbReference type="EMBL" id="GGYP01004503">
    <property type="protein sequence ID" value="MDE49274.1"/>
    <property type="molecule type" value="Transcribed_RNA"/>
</dbReference>
<evidence type="ECO:0000256" key="3">
    <source>
        <dbReference type="ARBA" id="ARBA00022692"/>
    </source>
</evidence>
<keyword evidence="2 9" id="KW-0813">Transport</keyword>
<dbReference type="Pfam" id="PF03878">
    <property type="entry name" value="YIF1"/>
    <property type="match status" value="1"/>
</dbReference>
<keyword evidence="6 9" id="KW-1133">Transmembrane helix</keyword>
<gene>
    <name evidence="10" type="primary">Yif1a</name>
    <name evidence="10" type="ORF">g.20203</name>
</gene>
<keyword evidence="5 9" id="KW-0653">Protein transport</keyword>
<comment type="function">
    <text evidence="9">Has a role in transport between endoplasmic reticulum and Golgi.</text>
</comment>
<dbReference type="AlphaFoldDB" id="A0A6G1SFJ8"/>
<proteinExistence type="inferred from homology"/>
<comment type="subcellular location">
    <subcellularLocation>
        <location evidence="9">Endoplasmic reticulum membrane</location>
        <topology evidence="9">Multi-pass membrane protein</topology>
    </subcellularLocation>
    <subcellularLocation>
        <location evidence="9">Golgi apparatus membrane</location>
        <topology evidence="9">Multi-pass membrane protein</topology>
    </subcellularLocation>
</comment>
<feature type="transmembrane region" description="Helical" evidence="9">
    <location>
        <begin position="84"/>
        <end position="103"/>
    </location>
</feature>
<dbReference type="PANTHER" id="PTHR14083">
    <property type="entry name" value="YIP1 INTERACTING FACTOR HOMOLOG YIF1 PROTEIN"/>
    <property type="match status" value="1"/>
</dbReference>
<feature type="transmembrane region" description="Helical" evidence="9">
    <location>
        <begin position="115"/>
        <end position="140"/>
    </location>
</feature>
<organism evidence="10">
    <name type="scientific">Aceria tosichella</name>
    <name type="common">wheat curl mite</name>
    <dbReference type="NCBI Taxonomy" id="561515"/>
    <lineage>
        <taxon>Eukaryota</taxon>
        <taxon>Metazoa</taxon>
        <taxon>Ecdysozoa</taxon>
        <taxon>Arthropoda</taxon>
        <taxon>Chelicerata</taxon>
        <taxon>Arachnida</taxon>
        <taxon>Acari</taxon>
        <taxon>Acariformes</taxon>
        <taxon>Trombidiformes</taxon>
        <taxon>Prostigmata</taxon>
        <taxon>Eupodina</taxon>
        <taxon>Eriophyoidea</taxon>
        <taxon>Eriophyidae</taxon>
        <taxon>Eriophyinae</taxon>
        <taxon>Aceriini</taxon>
        <taxon>Aceria</taxon>
    </lineage>
</organism>
<dbReference type="GO" id="GO:0005789">
    <property type="term" value="C:endoplasmic reticulum membrane"/>
    <property type="evidence" value="ECO:0007669"/>
    <property type="project" value="UniProtKB-SubCell"/>
</dbReference>
<evidence type="ECO:0000256" key="7">
    <source>
        <dbReference type="ARBA" id="ARBA00023034"/>
    </source>
</evidence>
<keyword evidence="3 9" id="KW-0812">Transmembrane</keyword>
<evidence type="ECO:0000256" key="9">
    <source>
        <dbReference type="RuleBase" id="RU368073"/>
    </source>
</evidence>
<sequence>MDPQAAYMMPDPLITAAGQQFIGHYSQNLVHNTGGWIDRNLRPLFAVDDSYIVKKLGFILFPFAHRRWHGGHEEPKDNVVQPDLYIPLMSFMTYVLAAGYMLGLKDKFSPEQLGILSSSALACLTLEVTMMAVLFNIFNVKTWYSFLHYVAFCGYKFVPIIASMLLSLAFKNTGYYATICYTTLALSYYFLKSFHVAIEAANHENYDHKISRTGIYIVGIFCLFQPLFMFWLSYHLIP</sequence>
<feature type="transmembrane region" description="Helical" evidence="9">
    <location>
        <begin position="146"/>
        <end position="166"/>
    </location>
</feature>
<evidence type="ECO:0000256" key="8">
    <source>
        <dbReference type="ARBA" id="ARBA00023136"/>
    </source>
</evidence>
<evidence type="ECO:0000256" key="5">
    <source>
        <dbReference type="ARBA" id="ARBA00022927"/>
    </source>
</evidence>
<keyword evidence="4 9" id="KW-0256">Endoplasmic reticulum</keyword>
<accession>A0A6G1SFJ8</accession>
<reference evidence="10" key="1">
    <citation type="submission" date="2018-10" db="EMBL/GenBank/DDBJ databases">
        <title>Transcriptome assembly of Aceria tosichella (Wheat curl mite) Type 2.</title>
        <authorList>
            <person name="Scully E.D."/>
            <person name="Geib S.M."/>
            <person name="Palmer N.A."/>
            <person name="Gupta A.K."/>
            <person name="Sarath G."/>
            <person name="Tatineni S."/>
        </authorList>
    </citation>
    <scope>NUCLEOTIDE SEQUENCE</scope>
    <source>
        <strain evidence="10">LincolnNE</strain>
    </source>
</reference>
<dbReference type="GO" id="GO:0030134">
    <property type="term" value="C:COPII-coated ER to Golgi transport vesicle"/>
    <property type="evidence" value="ECO:0007669"/>
    <property type="project" value="TreeGrafter"/>
</dbReference>
<evidence type="ECO:0000256" key="2">
    <source>
        <dbReference type="ARBA" id="ARBA00022448"/>
    </source>
</evidence>